<proteinExistence type="predicted"/>
<reference evidence="2" key="1">
    <citation type="journal article" date="2019" name="Int. J. Syst. Evol. Microbiol.">
        <title>The Global Catalogue of Microorganisms (GCM) 10K type strain sequencing project: providing services to taxonomists for standard genome sequencing and annotation.</title>
        <authorList>
            <consortium name="The Broad Institute Genomics Platform"/>
            <consortium name="The Broad Institute Genome Sequencing Center for Infectious Disease"/>
            <person name="Wu L."/>
            <person name="Ma J."/>
        </authorList>
    </citation>
    <scope>NUCLEOTIDE SEQUENCE [LARGE SCALE GENOMIC DNA]</scope>
    <source>
        <strain evidence="2">CGMCC 1.13574</strain>
    </source>
</reference>
<dbReference type="InterPro" id="IPR023164">
    <property type="entry name" value="YqgQ-like_sf"/>
</dbReference>
<accession>A0ABW5A186</accession>
<protein>
    <submittedName>
        <fullName evidence="1">YqgQ family protein</fullName>
    </submittedName>
</protein>
<dbReference type="Proteomes" id="UP001597343">
    <property type="component" value="Unassembled WGS sequence"/>
</dbReference>
<dbReference type="Gene3D" id="1.10.287.760">
    <property type="entry name" value="YqgQ-like"/>
    <property type="match status" value="1"/>
</dbReference>
<organism evidence="1 2">
    <name type="scientific">Tumebacillus lipolyticus</name>
    <dbReference type="NCBI Taxonomy" id="1280370"/>
    <lineage>
        <taxon>Bacteria</taxon>
        <taxon>Bacillati</taxon>
        <taxon>Bacillota</taxon>
        <taxon>Bacilli</taxon>
        <taxon>Bacillales</taxon>
        <taxon>Alicyclobacillaceae</taxon>
        <taxon>Tumebacillus</taxon>
    </lineage>
</organism>
<dbReference type="EMBL" id="JBHUIO010000011">
    <property type="protein sequence ID" value="MFD2171715.1"/>
    <property type="molecule type" value="Genomic_DNA"/>
</dbReference>
<gene>
    <name evidence="1" type="ORF">ACFSOY_17270</name>
</gene>
<dbReference type="SUPFAM" id="SSF158379">
    <property type="entry name" value="YqgQ-like"/>
    <property type="match status" value="1"/>
</dbReference>
<dbReference type="InterPro" id="IPR009256">
    <property type="entry name" value="YqgQ-like"/>
</dbReference>
<keyword evidence="2" id="KW-1185">Reference proteome</keyword>
<name>A0ABW5A186_9BACL</name>
<dbReference type="RefSeq" id="WP_386048756.1">
    <property type="nucleotide sequence ID" value="NZ_JBHUIO010000011.1"/>
</dbReference>
<evidence type="ECO:0000313" key="1">
    <source>
        <dbReference type="EMBL" id="MFD2171715.1"/>
    </source>
</evidence>
<sequence>MNLNTHQELMKVREYLKRFAIIVYTGSPLDDIVMMDLELDDLYEGKHLESAEFQKYKLALRRAYLEAGGEKLR</sequence>
<comment type="caution">
    <text evidence="1">The sequence shown here is derived from an EMBL/GenBank/DDBJ whole genome shotgun (WGS) entry which is preliminary data.</text>
</comment>
<dbReference type="Pfam" id="PF06014">
    <property type="entry name" value="YqgQ-like"/>
    <property type="match status" value="1"/>
</dbReference>
<evidence type="ECO:0000313" key="2">
    <source>
        <dbReference type="Proteomes" id="UP001597343"/>
    </source>
</evidence>